<gene>
    <name evidence="10" type="ORF">PanWU01x14_326520</name>
</gene>
<dbReference type="PANTHER" id="PTHR10791">
    <property type="entry name" value="RAG1-ACTIVATING PROTEIN 1"/>
    <property type="match status" value="1"/>
</dbReference>
<feature type="transmembrane region" description="Helical" evidence="9">
    <location>
        <begin position="192"/>
        <end position="213"/>
    </location>
</feature>
<keyword evidence="3 9" id="KW-0813">Transport</keyword>
<keyword evidence="7 9" id="KW-1133">Transmembrane helix</keyword>
<reference evidence="11" key="1">
    <citation type="submission" date="2016-06" db="EMBL/GenBank/DDBJ databases">
        <title>Parallel loss of symbiosis genes in relatives of nitrogen-fixing non-legume Parasponia.</title>
        <authorList>
            <person name="Van Velzen R."/>
            <person name="Holmer R."/>
            <person name="Bu F."/>
            <person name="Rutten L."/>
            <person name="Van Zeijl A."/>
            <person name="Liu W."/>
            <person name="Santuari L."/>
            <person name="Cao Q."/>
            <person name="Sharma T."/>
            <person name="Shen D."/>
            <person name="Roswanjaya Y."/>
            <person name="Wardhani T."/>
            <person name="Kalhor M.S."/>
            <person name="Jansen J."/>
            <person name="Van den Hoogen J."/>
            <person name="Gungor B."/>
            <person name="Hartog M."/>
            <person name="Hontelez J."/>
            <person name="Verver J."/>
            <person name="Yang W.-C."/>
            <person name="Schijlen E."/>
            <person name="Repin R."/>
            <person name="Schilthuizen M."/>
            <person name="Schranz E."/>
            <person name="Heidstra R."/>
            <person name="Miyata K."/>
            <person name="Fedorova E."/>
            <person name="Kohlen W."/>
            <person name="Bisseling T."/>
            <person name="Smit S."/>
            <person name="Geurts R."/>
        </authorList>
    </citation>
    <scope>NUCLEOTIDE SEQUENCE [LARGE SCALE GENOMIC DNA]</scope>
    <source>
        <strain evidence="11">cv. WU1-14</strain>
    </source>
</reference>
<dbReference type="InterPro" id="IPR047664">
    <property type="entry name" value="SWEET"/>
</dbReference>
<evidence type="ECO:0000256" key="1">
    <source>
        <dbReference type="ARBA" id="ARBA00004127"/>
    </source>
</evidence>
<feature type="transmembrane region" description="Helical" evidence="9">
    <location>
        <begin position="12"/>
        <end position="34"/>
    </location>
</feature>
<keyword evidence="6" id="KW-0677">Repeat</keyword>
<evidence type="ECO:0000256" key="8">
    <source>
        <dbReference type="ARBA" id="ARBA00023136"/>
    </source>
</evidence>
<comment type="caution">
    <text evidence="10">The sequence shown here is derived from an EMBL/GenBank/DDBJ whole genome shotgun (WGS) entry which is preliminary data.</text>
</comment>
<feature type="transmembrane region" description="Helical" evidence="9">
    <location>
        <begin position="70"/>
        <end position="95"/>
    </location>
</feature>
<keyword evidence="5 9" id="KW-0812">Transmembrane</keyword>
<dbReference type="PANTHER" id="PTHR10791:SF236">
    <property type="entry name" value="BIDIRECTIONAL SUGAR TRANSPORTER SWEET8"/>
    <property type="match status" value="1"/>
</dbReference>
<dbReference type="EMBL" id="JXTB01000560">
    <property type="protein sequence ID" value="PON36646.1"/>
    <property type="molecule type" value="Genomic_DNA"/>
</dbReference>
<dbReference type="FunFam" id="1.20.1280.290:FF:000002">
    <property type="entry name" value="Bidirectional sugar transporter SWEET"/>
    <property type="match status" value="1"/>
</dbReference>
<evidence type="ECO:0000256" key="9">
    <source>
        <dbReference type="RuleBase" id="RU910715"/>
    </source>
</evidence>
<evidence type="ECO:0000256" key="6">
    <source>
        <dbReference type="ARBA" id="ARBA00022737"/>
    </source>
</evidence>
<dbReference type="GO" id="GO:0051119">
    <property type="term" value="F:sugar transmembrane transporter activity"/>
    <property type="evidence" value="ECO:0007669"/>
    <property type="project" value="InterPro"/>
</dbReference>
<dbReference type="GO" id="GO:0012505">
    <property type="term" value="C:endomembrane system"/>
    <property type="evidence" value="ECO:0007669"/>
    <property type="project" value="UniProtKB-SubCell"/>
</dbReference>
<evidence type="ECO:0000256" key="2">
    <source>
        <dbReference type="ARBA" id="ARBA00007809"/>
    </source>
</evidence>
<dbReference type="Pfam" id="PF03083">
    <property type="entry name" value="MtN3_slv"/>
    <property type="match status" value="2"/>
</dbReference>
<keyword evidence="11" id="KW-1185">Reference proteome</keyword>
<feature type="transmembrane region" description="Helical" evidence="9">
    <location>
        <begin position="132"/>
        <end position="152"/>
    </location>
</feature>
<feature type="transmembrane region" description="Helical" evidence="9">
    <location>
        <begin position="46"/>
        <end position="64"/>
    </location>
</feature>
<sequence length="240" mass="26733">MVSAETVRNIVGIVGNVISFGLFISPVPTFYRIIKSKAVEEFKPDPYLATVLNCMLWILYGMPFVHPDSILVVTINSFGLVLELIYVAIFFIYATNRGRKKVAYWLLGEIAFFAVVAVVALLAFHGTKQRSLFVGILCDIFNIIMYSSPLTIMMKVINNKSVEYMPFFLSLTNFLNGSVWTAYALIKFDIYVLVSNGLGALSGALQLILYGCYYGSTPRKSDNNVAIKPSEFQLSARSPV</sequence>
<organism evidence="10 11">
    <name type="scientific">Parasponia andersonii</name>
    <name type="common">Sponia andersonii</name>
    <dbReference type="NCBI Taxonomy" id="3476"/>
    <lineage>
        <taxon>Eukaryota</taxon>
        <taxon>Viridiplantae</taxon>
        <taxon>Streptophyta</taxon>
        <taxon>Embryophyta</taxon>
        <taxon>Tracheophyta</taxon>
        <taxon>Spermatophyta</taxon>
        <taxon>Magnoliopsida</taxon>
        <taxon>eudicotyledons</taxon>
        <taxon>Gunneridae</taxon>
        <taxon>Pentapetalae</taxon>
        <taxon>rosids</taxon>
        <taxon>fabids</taxon>
        <taxon>Rosales</taxon>
        <taxon>Cannabaceae</taxon>
        <taxon>Parasponia</taxon>
    </lineage>
</organism>
<dbReference type="GO" id="GO:0005886">
    <property type="term" value="C:plasma membrane"/>
    <property type="evidence" value="ECO:0007669"/>
    <property type="project" value="UniProtKB-SubCell"/>
</dbReference>
<dbReference type="OrthoDB" id="409725at2759"/>
<evidence type="ECO:0000256" key="3">
    <source>
        <dbReference type="ARBA" id="ARBA00022448"/>
    </source>
</evidence>
<accession>A0A2P5AJB9</accession>
<feature type="transmembrane region" description="Helical" evidence="9">
    <location>
        <begin position="102"/>
        <end position="126"/>
    </location>
</feature>
<evidence type="ECO:0000313" key="11">
    <source>
        <dbReference type="Proteomes" id="UP000237105"/>
    </source>
</evidence>
<comment type="function">
    <text evidence="9">Mediates both low-affinity uptake and efflux of sugar across the membrane.</text>
</comment>
<dbReference type="InterPro" id="IPR004316">
    <property type="entry name" value="SWEET_rpt"/>
</dbReference>
<dbReference type="Gene3D" id="1.20.1280.290">
    <property type="match status" value="2"/>
</dbReference>
<dbReference type="FunFam" id="1.20.1280.290:FF:000001">
    <property type="entry name" value="Bidirectional sugar transporter SWEET"/>
    <property type="match status" value="1"/>
</dbReference>
<keyword evidence="4 9" id="KW-0762">Sugar transport</keyword>
<dbReference type="AlphaFoldDB" id="A0A2P5AJB9"/>
<comment type="subcellular location">
    <subcellularLocation>
        <location evidence="9">Cell membrane</location>
        <topology evidence="9">Multi-pass membrane protein</topology>
    </subcellularLocation>
    <subcellularLocation>
        <location evidence="1">Endomembrane system</location>
        <topology evidence="1">Multi-pass membrane protein</topology>
    </subcellularLocation>
</comment>
<dbReference type="Proteomes" id="UP000237105">
    <property type="component" value="Unassembled WGS sequence"/>
</dbReference>
<proteinExistence type="inferred from homology"/>
<evidence type="ECO:0000256" key="5">
    <source>
        <dbReference type="ARBA" id="ARBA00022692"/>
    </source>
</evidence>
<protein>
    <recommendedName>
        <fullName evidence="9">Bidirectional sugar transporter SWEET</fullName>
    </recommendedName>
</protein>
<evidence type="ECO:0000313" key="10">
    <source>
        <dbReference type="EMBL" id="PON36646.1"/>
    </source>
</evidence>
<dbReference type="GO" id="GO:0051260">
    <property type="term" value="P:protein homooligomerization"/>
    <property type="evidence" value="ECO:0007669"/>
    <property type="project" value="UniProtKB-ARBA"/>
</dbReference>
<name>A0A2P5AJB9_PARAD</name>
<evidence type="ECO:0000256" key="4">
    <source>
        <dbReference type="ARBA" id="ARBA00022597"/>
    </source>
</evidence>
<evidence type="ECO:0000256" key="7">
    <source>
        <dbReference type="ARBA" id="ARBA00022989"/>
    </source>
</evidence>
<feature type="transmembrane region" description="Helical" evidence="9">
    <location>
        <begin position="164"/>
        <end position="186"/>
    </location>
</feature>
<keyword evidence="8 9" id="KW-0472">Membrane</keyword>
<comment type="similarity">
    <text evidence="2 9">Belongs to the SWEET sugar transporter family.</text>
</comment>